<evidence type="ECO:0008006" key="5">
    <source>
        <dbReference type="Google" id="ProtNLM"/>
    </source>
</evidence>
<sequence>MTVSKKVRWTAVFALGAAFAAGAAPLSDAAWRERETARLAGKTDRDSLIAATLLGLASAAPPAAARERLAQRYGNDPLAALALAWACQRDAACDRARYDALVRAAPDEAIGHLLLPAGAAPDAAQLHAAASARYADSRLGALFGIVRDALPAADDAARAQRRAAIDAVPLPTFGAVVSLCKAPAAALRGDCLAVGKHLVADRGGAVLARMVGVAIVRRLASGTPDDTAAQALRRDYTWMGEVLRDASPAEREALQDDVVRHGEWEAMQRAAERKTGSRTPPAGWAPSDPNLLKLPEERTAPPSP</sequence>
<feature type="chain" id="PRO_5041000933" description="HEAT repeat domain-containing protein" evidence="2">
    <location>
        <begin position="24"/>
        <end position="304"/>
    </location>
</feature>
<evidence type="ECO:0000256" key="2">
    <source>
        <dbReference type="SAM" id="SignalP"/>
    </source>
</evidence>
<keyword evidence="4" id="KW-1185">Reference proteome</keyword>
<dbReference type="AlphaFoldDB" id="A0A9X3YIV2"/>
<evidence type="ECO:0000256" key="1">
    <source>
        <dbReference type="SAM" id="MobiDB-lite"/>
    </source>
</evidence>
<dbReference type="RefSeq" id="WP_263543827.1">
    <property type="nucleotide sequence ID" value="NZ_JAOVZO020000008.1"/>
</dbReference>
<protein>
    <recommendedName>
        <fullName evidence="5">HEAT repeat domain-containing protein</fullName>
    </recommendedName>
</protein>
<proteinExistence type="predicted"/>
<dbReference type="EMBL" id="JAOVZO020000008">
    <property type="protein sequence ID" value="MDC8012334.1"/>
    <property type="molecule type" value="Genomic_DNA"/>
</dbReference>
<feature type="compositionally biased region" description="Basic and acidic residues" evidence="1">
    <location>
        <begin position="294"/>
        <end position="304"/>
    </location>
</feature>
<comment type="caution">
    <text evidence="3">The sequence shown here is derived from an EMBL/GenBank/DDBJ whole genome shotgun (WGS) entry which is preliminary data.</text>
</comment>
<reference evidence="3" key="1">
    <citation type="submission" date="2023-02" db="EMBL/GenBank/DDBJ databases">
        <title>Tahibacter soli sp. nov. isolated from soil.</title>
        <authorList>
            <person name="Baek J.H."/>
            <person name="Lee J.K."/>
            <person name="Choi D.G."/>
            <person name="Jeon C.O."/>
        </authorList>
    </citation>
    <scope>NUCLEOTIDE SEQUENCE</scope>
    <source>
        <strain evidence="3">BL</strain>
    </source>
</reference>
<keyword evidence="2" id="KW-0732">Signal</keyword>
<feature type="signal peptide" evidence="2">
    <location>
        <begin position="1"/>
        <end position="23"/>
    </location>
</feature>
<gene>
    <name evidence="3" type="ORF">OD750_007200</name>
</gene>
<organism evidence="3 4">
    <name type="scientific">Tahibacter soli</name>
    <dbReference type="NCBI Taxonomy" id="2983605"/>
    <lineage>
        <taxon>Bacteria</taxon>
        <taxon>Pseudomonadati</taxon>
        <taxon>Pseudomonadota</taxon>
        <taxon>Gammaproteobacteria</taxon>
        <taxon>Lysobacterales</taxon>
        <taxon>Rhodanobacteraceae</taxon>
        <taxon>Tahibacter</taxon>
    </lineage>
</organism>
<evidence type="ECO:0000313" key="4">
    <source>
        <dbReference type="Proteomes" id="UP001139971"/>
    </source>
</evidence>
<feature type="region of interest" description="Disordered" evidence="1">
    <location>
        <begin position="265"/>
        <end position="304"/>
    </location>
</feature>
<feature type="compositionally biased region" description="Basic and acidic residues" evidence="1">
    <location>
        <begin position="265"/>
        <end position="275"/>
    </location>
</feature>
<evidence type="ECO:0000313" key="3">
    <source>
        <dbReference type="EMBL" id="MDC8012334.1"/>
    </source>
</evidence>
<dbReference type="Proteomes" id="UP001139971">
    <property type="component" value="Unassembled WGS sequence"/>
</dbReference>
<name>A0A9X3YIV2_9GAMM</name>
<accession>A0A9X3YIV2</accession>